<dbReference type="InterPro" id="IPR011495">
    <property type="entry name" value="Sig_transdc_His_kin_sub2_dim/P"/>
</dbReference>
<dbReference type="InterPro" id="IPR036890">
    <property type="entry name" value="HATPase_C_sf"/>
</dbReference>
<evidence type="ECO:0000256" key="1">
    <source>
        <dbReference type="ARBA" id="ARBA00000085"/>
    </source>
</evidence>
<evidence type="ECO:0000256" key="7">
    <source>
        <dbReference type="ARBA" id="ARBA00022840"/>
    </source>
</evidence>
<dbReference type="PANTHER" id="PTHR41523:SF8">
    <property type="entry name" value="ETHYLENE RESPONSE SENSOR PROTEIN"/>
    <property type="match status" value="1"/>
</dbReference>
<dbReference type="InterPro" id="IPR000014">
    <property type="entry name" value="PAS"/>
</dbReference>
<dbReference type="SMART" id="SM00091">
    <property type="entry name" value="PAS"/>
    <property type="match status" value="3"/>
</dbReference>
<dbReference type="InterPro" id="IPR001610">
    <property type="entry name" value="PAC"/>
</dbReference>
<dbReference type="InterPro" id="IPR003594">
    <property type="entry name" value="HATPase_dom"/>
</dbReference>
<keyword evidence="3" id="KW-0597">Phosphoprotein</keyword>
<dbReference type="InterPro" id="IPR000700">
    <property type="entry name" value="PAS-assoc_C"/>
</dbReference>
<evidence type="ECO:0000259" key="11">
    <source>
        <dbReference type="PROSITE" id="PS50113"/>
    </source>
</evidence>
<evidence type="ECO:0000313" key="13">
    <source>
        <dbReference type="Proteomes" id="UP001462640"/>
    </source>
</evidence>
<evidence type="ECO:0000256" key="2">
    <source>
        <dbReference type="ARBA" id="ARBA00012438"/>
    </source>
</evidence>
<keyword evidence="7" id="KW-0067">ATP-binding</keyword>
<feature type="region of interest" description="Disordered" evidence="9">
    <location>
        <begin position="1"/>
        <end position="41"/>
    </location>
</feature>
<dbReference type="InterPro" id="IPR013656">
    <property type="entry name" value="PAS_4"/>
</dbReference>
<dbReference type="CDD" id="cd00130">
    <property type="entry name" value="PAS"/>
    <property type="match status" value="3"/>
</dbReference>
<comment type="caution">
    <text evidence="12">The sequence shown here is derived from an EMBL/GenBank/DDBJ whole genome shotgun (WGS) entry which is preliminary data.</text>
</comment>
<dbReference type="SUPFAM" id="SSF55874">
    <property type="entry name" value="ATPase domain of HSP90 chaperone/DNA topoisomerase II/histidine kinase"/>
    <property type="match status" value="1"/>
</dbReference>
<dbReference type="EMBL" id="JBDPZC010000001">
    <property type="protein sequence ID" value="MEO3711445.1"/>
    <property type="molecule type" value="Genomic_DNA"/>
</dbReference>
<dbReference type="Gene3D" id="3.30.565.10">
    <property type="entry name" value="Histidine kinase-like ATPase, C-terminal domain"/>
    <property type="match status" value="1"/>
</dbReference>
<evidence type="ECO:0000256" key="3">
    <source>
        <dbReference type="ARBA" id="ARBA00022553"/>
    </source>
</evidence>
<keyword evidence="5" id="KW-0547">Nucleotide-binding</keyword>
<dbReference type="Pfam" id="PF07568">
    <property type="entry name" value="HisKA_2"/>
    <property type="match status" value="1"/>
</dbReference>
<feature type="domain" description="PAS" evidence="10">
    <location>
        <begin position="172"/>
        <end position="246"/>
    </location>
</feature>
<dbReference type="InterPro" id="IPR013767">
    <property type="entry name" value="PAS_fold"/>
</dbReference>
<keyword evidence="4" id="KW-0808">Transferase</keyword>
<dbReference type="Pfam" id="PF00989">
    <property type="entry name" value="PAS"/>
    <property type="match status" value="1"/>
</dbReference>
<dbReference type="NCBIfam" id="TIGR00229">
    <property type="entry name" value="sensory_box"/>
    <property type="match status" value="2"/>
</dbReference>
<dbReference type="Pfam" id="PF08448">
    <property type="entry name" value="PAS_4"/>
    <property type="match status" value="2"/>
</dbReference>
<organism evidence="12 13">
    <name type="scientific">Roseateles flavus</name>
    <dbReference type="NCBI Taxonomy" id="3149041"/>
    <lineage>
        <taxon>Bacteria</taxon>
        <taxon>Pseudomonadati</taxon>
        <taxon>Pseudomonadota</taxon>
        <taxon>Betaproteobacteria</taxon>
        <taxon>Burkholderiales</taxon>
        <taxon>Sphaerotilaceae</taxon>
        <taxon>Roseateles</taxon>
    </lineage>
</organism>
<dbReference type="SMART" id="SM00086">
    <property type="entry name" value="PAC"/>
    <property type="match status" value="2"/>
</dbReference>
<keyword evidence="6" id="KW-0418">Kinase</keyword>
<dbReference type="SUPFAM" id="SSF55785">
    <property type="entry name" value="PYP-like sensor domain (PAS domain)"/>
    <property type="match status" value="3"/>
</dbReference>
<comment type="catalytic activity">
    <reaction evidence="1">
        <text>ATP + protein L-histidine = ADP + protein N-phospho-L-histidine.</text>
        <dbReference type="EC" id="2.7.13.3"/>
    </reaction>
</comment>
<feature type="domain" description="PAC" evidence="11">
    <location>
        <begin position="248"/>
        <end position="300"/>
    </location>
</feature>
<dbReference type="PROSITE" id="PS50113">
    <property type="entry name" value="PAC"/>
    <property type="match status" value="1"/>
</dbReference>
<dbReference type="EC" id="2.7.13.3" evidence="2"/>
<evidence type="ECO:0000259" key="10">
    <source>
        <dbReference type="PROSITE" id="PS50112"/>
    </source>
</evidence>
<accession>A0ABV0G8Q7</accession>
<dbReference type="Gene3D" id="3.30.450.20">
    <property type="entry name" value="PAS domain"/>
    <property type="match status" value="3"/>
</dbReference>
<evidence type="ECO:0000256" key="4">
    <source>
        <dbReference type="ARBA" id="ARBA00022679"/>
    </source>
</evidence>
<protein>
    <recommendedName>
        <fullName evidence="2">histidine kinase</fullName>
        <ecNumber evidence="2">2.7.13.3</ecNumber>
    </recommendedName>
</protein>
<gene>
    <name evidence="12" type="ORF">ABDJ40_01550</name>
</gene>
<dbReference type="Proteomes" id="UP001462640">
    <property type="component" value="Unassembled WGS sequence"/>
</dbReference>
<dbReference type="Pfam" id="PF13581">
    <property type="entry name" value="HATPase_c_2"/>
    <property type="match status" value="1"/>
</dbReference>
<dbReference type="PROSITE" id="PS50112">
    <property type="entry name" value="PAS"/>
    <property type="match status" value="2"/>
</dbReference>
<keyword evidence="8" id="KW-0843">Virulence</keyword>
<dbReference type="RefSeq" id="WP_347605205.1">
    <property type="nucleotide sequence ID" value="NZ_JBDPZC010000001.1"/>
</dbReference>
<feature type="domain" description="PAS" evidence="10">
    <location>
        <begin position="301"/>
        <end position="345"/>
    </location>
</feature>
<dbReference type="PANTHER" id="PTHR41523">
    <property type="entry name" value="TWO-COMPONENT SYSTEM SENSOR PROTEIN"/>
    <property type="match status" value="1"/>
</dbReference>
<evidence type="ECO:0000256" key="8">
    <source>
        <dbReference type="ARBA" id="ARBA00023026"/>
    </source>
</evidence>
<evidence type="ECO:0000256" key="9">
    <source>
        <dbReference type="SAM" id="MobiDB-lite"/>
    </source>
</evidence>
<evidence type="ECO:0000256" key="5">
    <source>
        <dbReference type="ARBA" id="ARBA00022741"/>
    </source>
</evidence>
<reference evidence="12 13" key="1">
    <citation type="submission" date="2024-05" db="EMBL/GenBank/DDBJ databases">
        <title>Roseateles sp. 2.12 16S ribosomal RNA gene Genome sequencing and assembly.</title>
        <authorList>
            <person name="Woo H."/>
        </authorList>
    </citation>
    <scope>NUCLEOTIDE SEQUENCE [LARGE SCALE GENOMIC DNA]</scope>
    <source>
        <strain evidence="12 13">2.12</strain>
    </source>
</reference>
<evidence type="ECO:0000313" key="12">
    <source>
        <dbReference type="EMBL" id="MEO3711445.1"/>
    </source>
</evidence>
<keyword evidence="13" id="KW-1185">Reference proteome</keyword>
<sequence length="637" mass="69281">MRKIGKGFTGQTPARAGTGGLQGGAPEMLAPAFSPPSSPPPLSDATLDLLFASELPVGLAVLDHELRYRRINPTLAAFNGVPPAQALGRCVSEVLPLAWPQLQPLLRRVLDAGEPLLGCELLLEVPSRPGELSQWEASYLPIRGGDGGVQGVLVQAVNKSVQQEAERRQRTSAARLRRVLDSLFAFVGVLDLDGTVLEANRAPLEAAGISLEEVQGRPFWDTYWWSYDPAMQHWLREAVHAAAQGQVVRQDVVVRMRGDARVTVDFMLAPMLDDEGRVLHLVPSGIDVSDRVAGERALRASEARFRSVFEAAPDGMTLVDVQGRMLLANRAMGRLFGSEASELVGGCIDRLVPTTDRPAHADHIRSYFADAQPRLMGKRKRLQGLRSDGSLFNIEVGLNPIPGSEPPEVLATVVDIDDRLAAQALLERALKEKTALLNEVHHRVKNNLQIVSSLLRLQSRHVDEPVRAVLRESQSRVKAMALTHQLLYERSDFSALELGPYLSRLAALLREAYVEPGKDIAMQLDLPGEGLSISLQAAVPCGLIVNELVTNALKHAFQQRSQGCIRIRATRDAQGLFEIEVADDGPGMQALPDNDQCQTLGYQLIPLLADQLEARLALVAGPGTCIRLAFRQPGGAA</sequence>
<proteinExistence type="predicted"/>
<dbReference type="InterPro" id="IPR035965">
    <property type="entry name" value="PAS-like_dom_sf"/>
</dbReference>
<evidence type="ECO:0000256" key="6">
    <source>
        <dbReference type="ARBA" id="ARBA00022777"/>
    </source>
</evidence>
<name>A0ABV0G8Q7_9BURK</name>